<dbReference type="InterPro" id="IPR052021">
    <property type="entry name" value="Type-I_RS_S_subunit"/>
</dbReference>
<dbReference type="InterPro" id="IPR044946">
    <property type="entry name" value="Restrct_endonuc_typeI_TRD_sf"/>
</dbReference>
<keyword evidence="3" id="KW-0255">Endonuclease</keyword>
<keyword evidence="4" id="KW-1185">Reference proteome</keyword>
<dbReference type="GO" id="GO:0009307">
    <property type="term" value="P:DNA restriction-modification system"/>
    <property type="evidence" value="ECO:0007669"/>
    <property type="project" value="UniProtKB-KW"/>
</dbReference>
<evidence type="ECO:0000313" key="4">
    <source>
        <dbReference type="Proteomes" id="UP000293345"/>
    </source>
</evidence>
<keyword evidence="2" id="KW-0238">DNA-binding</keyword>
<dbReference type="PANTHER" id="PTHR30408:SF13">
    <property type="entry name" value="TYPE I RESTRICTION ENZYME HINDI SPECIFICITY SUBUNIT"/>
    <property type="match status" value="1"/>
</dbReference>
<keyword evidence="1" id="KW-0680">Restriction system</keyword>
<evidence type="ECO:0000313" key="3">
    <source>
        <dbReference type="EMBL" id="RXZ54929.1"/>
    </source>
</evidence>
<protein>
    <submittedName>
        <fullName evidence="3">Restriction endonuclease subunit S</fullName>
    </submittedName>
</protein>
<reference evidence="3 4" key="1">
    <citation type="submission" date="2019-01" db="EMBL/GenBank/DDBJ databases">
        <title>Senegalimassilia sp. nov. KGMB04484 isolated human feces.</title>
        <authorList>
            <person name="Han K.-I."/>
            <person name="Kim J.-S."/>
            <person name="Lee K.C."/>
            <person name="Suh M.K."/>
            <person name="Eom M.K."/>
            <person name="Lee J.H."/>
            <person name="Park S.-H."/>
            <person name="Kang S.W."/>
            <person name="Park J.-E."/>
            <person name="Oh B.S."/>
            <person name="Yu S.Y."/>
            <person name="Choi S.-H."/>
            <person name="Lee D.H."/>
            <person name="Yoon H."/>
            <person name="Kim B.-Y."/>
            <person name="Lee J.H."/>
            <person name="Lee J.-S."/>
        </authorList>
    </citation>
    <scope>NUCLEOTIDE SEQUENCE [LARGE SCALE GENOMIC DNA]</scope>
    <source>
        <strain evidence="3 4">KGMB04484</strain>
    </source>
</reference>
<proteinExistence type="predicted"/>
<dbReference type="PANTHER" id="PTHR30408">
    <property type="entry name" value="TYPE-1 RESTRICTION ENZYME ECOKI SPECIFICITY PROTEIN"/>
    <property type="match status" value="1"/>
</dbReference>
<dbReference type="Proteomes" id="UP000293345">
    <property type="component" value="Unassembled WGS sequence"/>
</dbReference>
<dbReference type="OrthoDB" id="3176407at2"/>
<name>A0A4Q2K0J9_9ACTN</name>
<dbReference type="AlphaFoldDB" id="A0A4Q2K0J9"/>
<sequence>MTESLETICSYRNEKASAASITAEDLYVSTESMGPNRGGVSKTASVPSEGKVSCFRKGDTLVSNIRPYFKKIWKADIDGYCSNDVLVFQPSQRCSADYLYWLLCDDAFFDYVMATSKGTKMPRGDKSAIMSYAIPSNSEMAQRNIASILAPIQAKIEMNAKLNGYLEELARAMYVNAMQEHADSAALRDLAEFNPETYSPKENWSAVSYIDTSALMLNDLAGLQHFNLAEEKLPARARRKVSDGDILYSTVRPNQNHYGLLYGPVPHMLASTAFAVIRPNDTIMSPLVYLALTDARITKTLQQLAETSTSTIPSIRPVDLEQIAVLVPSDECGNEIAAQIGTAFKQIDCNKRENRKLAALRDALLPKLMSGEIDVSKVDLTQLNSHLSDC</sequence>
<dbReference type="EMBL" id="SDPW01000001">
    <property type="protein sequence ID" value="RXZ54929.1"/>
    <property type="molecule type" value="Genomic_DNA"/>
</dbReference>
<dbReference type="GO" id="GO:0003677">
    <property type="term" value="F:DNA binding"/>
    <property type="evidence" value="ECO:0007669"/>
    <property type="project" value="UniProtKB-KW"/>
</dbReference>
<dbReference type="RefSeq" id="WP_129425790.1">
    <property type="nucleotide sequence ID" value="NZ_SDPW01000001.1"/>
</dbReference>
<dbReference type="Gene3D" id="3.90.220.20">
    <property type="entry name" value="DNA methylase specificity domains"/>
    <property type="match status" value="3"/>
</dbReference>
<gene>
    <name evidence="3" type="ORF">ET524_10880</name>
</gene>
<comment type="caution">
    <text evidence="3">The sequence shown here is derived from an EMBL/GenBank/DDBJ whole genome shotgun (WGS) entry which is preliminary data.</text>
</comment>
<dbReference type="SUPFAM" id="SSF116734">
    <property type="entry name" value="DNA methylase specificity domain"/>
    <property type="match status" value="2"/>
</dbReference>
<accession>A0A4Q2K0J9</accession>
<dbReference type="CDD" id="cd16961">
    <property type="entry name" value="RMtype1_S_TRD-CR_like"/>
    <property type="match status" value="1"/>
</dbReference>
<dbReference type="GO" id="GO:0004519">
    <property type="term" value="F:endonuclease activity"/>
    <property type="evidence" value="ECO:0007669"/>
    <property type="project" value="UniProtKB-KW"/>
</dbReference>
<keyword evidence="3" id="KW-0540">Nuclease</keyword>
<keyword evidence="3" id="KW-0378">Hydrolase</keyword>
<evidence type="ECO:0000256" key="2">
    <source>
        <dbReference type="ARBA" id="ARBA00023125"/>
    </source>
</evidence>
<evidence type="ECO:0000256" key="1">
    <source>
        <dbReference type="ARBA" id="ARBA00022747"/>
    </source>
</evidence>
<organism evidence="3 4">
    <name type="scientific">Senegalimassilia faecalis</name>
    <dbReference type="NCBI Taxonomy" id="2509433"/>
    <lineage>
        <taxon>Bacteria</taxon>
        <taxon>Bacillati</taxon>
        <taxon>Actinomycetota</taxon>
        <taxon>Coriobacteriia</taxon>
        <taxon>Coriobacteriales</taxon>
        <taxon>Coriobacteriaceae</taxon>
        <taxon>Senegalimassilia</taxon>
    </lineage>
</organism>